<feature type="signal peptide" evidence="11">
    <location>
        <begin position="1"/>
        <end position="23"/>
    </location>
</feature>
<keyword evidence="5 9" id="KW-0812">Transmembrane</keyword>
<keyword evidence="8 10" id="KW-0472">Membrane</keyword>
<dbReference type="InterPro" id="IPR009038">
    <property type="entry name" value="GOLD_dom"/>
</dbReference>
<dbReference type="OrthoDB" id="5976732at2759"/>
<dbReference type="GO" id="GO:0033116">
    <property type="term" value="C:endoplasmic reticulum-Golgi intermediate compartment membrane"/>
    <property type="evidence" value="ECO:0007669"/>
    <property type="project" value="UniProtKB-SubCell"/>
</dbReference>
<reference evidence="15" key="1">
    <citation type="journal article" date="2006" name="Science">
        <title>Ancient noncoding elements conserved in the human genome.</title>
        <authorList>
            <person name="Venkatesh B."/>
            <person name="Kirkness E.F."/>
            <person name="Loh Y.H."/>
            <person name="Halpern A.L."/>
            <person name="Lee A.P."/>
            <person name="Johnson J."/>
            <person name="Dandona N."/>
            <person name="Viswanathan L.D."/>
            <person name="Tay A."/>
            <person name="Venter J.C."/>
            <person name="Strausberg R.L."/>
            <person name="Brenner S."/>
        </authorList>
    </citation>
    <scope>NUCLEOTIDE SEQUENCE [LARGE SCALE GENOMIC DNA]</scope>
</reference>
<name>V9L7M4_CALMI</name>
<dbReference type="InterPro" id="IPR015720">
    <property type="entry name" value="Emp24-like"/>
</dbReference>
<evidence type="ECO:0000256" key="11">
    <source>
        <dbReference type="SAM" id="SignalP"/>
    </source>
</evidence>
<dbReference type="PANTHER" id="PTHR22811">
    <property type="entry name" value="TRANSMEMBRANE EMP24 DOMAIN-CONTAINING PROTEIN"/>
    <property type="match status" value="1"/>
</dbReference>
<evidence type="ECO:0000256" key="1">
    <source>
        <dbReference type="ARBA" id="ARBA00004115"/>
    </source>
</evidence>
<evidence type="ECO:0000256" key="4">
    <source>
        <dbReference type="ARBA" id="ARBA00007104"/>
    </source>
</evidence>
<accession>V9L7M4</accession>
<evidence type="ECO:0000256" key="5">
    <source>
        <dbReference type="ARBA" id="ARBA00022692"/>
    </source>
</evidence>
<dbReference type="KEGG" id="cmk:103180018"/>
<evidence type="ECO:0000256" key="2">
    <source>
        <dbReference type="ARBA" id="ARBA00004151"/>
    </source>
</evidence>
<dbReference type="OMA" id="GQDQEDW"/>
<gene>
    <name evidence="14" type="primary">tmed5</name>
</gene>
<evidence type="ECO:0000313" key="14">
    <source>
        <dbReference type="Ensembl" id="ENSCMIP00000044966.1"/>
    </source>
</evidence>
<protein>
    <submittedName>
        <fullName evidence="13">Transmembrane emp24 domain-containing protein 5-like protein</fullName>
    </submittedName>
    <submittedName>
        <fullName evidence="14">Transmembrane p24 trafficking protein 5</fullName>
    </submittedName>
</protein>
<reference evidence="13 15" key="3">
    <citation type="journal article" date="2014" name="Nature">
        <title>Elephant shark genome provides unique insights into gnathostome evolution.</title>
        <authorList>
            <consortium name="International Elephant Shark Genome Sequencing Consortium"/>
            <person name="Venkatesh B."/>
            <person name="Lee A.P."/>
            <person name="Ravi V."/>
            <person name="Maurya A.K."/>
            <person name="Lian M.M."/>
            <person name="Swann J.B."/>
            <person name="Ohta Y."/>
            <person name="Flajnik M.F."/>
            <person name="Sutoh Y."/>
            <person name="Kasahara M."/>
            <person name="Hoon S."/>
            <person name="Gangu V."/>
            <person name="Roy S.W."/>
            <person name="Irimia M."/>
            <person name="Korzh V."/>
            <person name="Kondrychyn I."/>
            <person name="Lim Z.W."/>
            <person name="Tay B.H."/>
            <person name="Tohari S."/>
            <person name="Kong K.W."/>
            <person name="Ho S."/>
            <person name="Lorente-Galdos B."/>
            <person name="Quilez J."/>
            <person name="Marques-Bonet T."/>
            <person name="Raney B.J."/>
            <person name="Ingham P.W."/>
            <person name="Tay A."/>
            <person name="Hillier L.W."/>
            <person name="Minx P."/>
            <person name="Boehm T."/>
            <person name="Wilson R.K."/>
            <person name="Brenner S."/>
            <person name="Warren W.C."/>
        </authorList>
    </citation>
    <scope>NUCLEOTIDE SEQUENCE</scope>
    <source>
        <tissue evidence="13">Liver</tissue>
    </source>
</reference>
<keyword evidence="6 11" id="KW-0732">Signal</keyword>
<reference evidence="14" key="4">
    <citation type="submission" date="2025-05" db="UniProtKB">
        <authorList>
            <consortium name="Ensembl"/>
        </authorList>
    </citation>
    <scope>IDENTIFICATION</scope>
</reference>
<feature type="transmembrane region" description="Helical" evidence="10">
    <location>
        <begin position="193"/>
        <end position="213"/>
    </location>
</feature>
<keyword evidence="7 10" id="KW-1133">Transmembrane helix</keyword>
<dbReference type="STRING" id="7868.ENSCMIP00000044966"/>
<keyword evidence="15" id="KW-1185">Reference proteome</keyword>
<dbReference type="InterPro" id="IPR036598">
    <property type="entry name" value="GOLD_dom_sf"/>
</dbReference>
<organism evidence="13">
    <name type="scientific">Callorhinchus milii</name>
    <name type="common">Ghost shark</name>
    <dbReference type="NCBI Taxonomy" id="7868"/>
    <lineage>
        <taxon>Eukaryota</taxon>
        <taxon>Metazoa</taxon>
        <taxon>Chordata</taxon>
        <taxon>Craniata</taxon>
        <taxon>Vertebrata</taxon>
        <taxon>Chondrichthyes</taxon>
        <taxon>Holocephali</taxon>
        <taxon>Chimaeriformes</taxon>
        <taxon>Callorhinchidae</taxon>
        <taxon>Callorhinchus</taxon>
    </lineage>
</organism>
<evidence type="ECO:0000256" key="9">
    <source>
        <dbReference type="RuleBase" id="RU003827"/>
    </source>
</evidence>
<evidence type="ECO:0000313" key="13">
    <source>
        <dbReference type="EMBL" id="AFP07339.1"/>
    </source>
</evidence>
<dbReference type="AlphaFoldDB" id="V9L7M4"/>
<proteinExistence type="evidence at transcript level"/>
<evidence type="ECO:0000313" key="15">
    <source>
        <dbReference type="Proteomes" id="UP000314986"/>
    </source>
</evidence>
<dbReference type="GO" id="GO:0005789">
    <property type="term" value="C:endoplasmic reticulum membrane"/>
    <property type="evidence" value="ECO:0007669"/>
    <property type="project" value="UniProtKB-SubCell"/>
</dbReference>
<dbReference type="GO" id="GO:0005794">
    <property type="term" value="C:Golgi apparatus"/>
    <property type="evidence" value="ECO:0007669"/>
    <property type="project" value="UniProtKB-SubCell"/>
</dbReference>
<dbReference type="Pfam" id="PF01105">
    <property type="entry name" value="EMP24_GP25L"/>
    <property type="match status" value="1"/>
</dbReference>
<evidence type="ECO:0000256" key="6">
    <source>
        <dbReference type="ARBA" id="ARBA00022729"/>
    </source>
</evidence>
<dbReference type="RefSeq" id="XP_007893809.1">
    <property type="nucleotide sequence ID" value="XM_007895618.2"/>
</dbReference>
<dbReference type="Proteomes" id="UP000314986">
    <property type="component" value="Unassembled WGS sequence"/>
</dbReference>
<feature type="domain" description="GOLD" evidence="12">
    <location>
        <begin position="41"/>
        <end position="122"/>
    </location>
</feature>
<dbReference type="Ensembl" id="ENSCMIT00000045611.1">
    <property type="protein sequence ID" value="ENSCMIP00000044966.1"/>
    <property type="gene ID" value="ENSCMIG00000018568.1"/>
</dbReference>
<comment type="similarity">
    <text evidence="4 9">Belongs to the EMP24/GP25L family.</text>
</comment>
<dbReference type="EMBL" id="JW874822">
    <property type="protein sequence ID" value="AFP07339.1"/>
    <property type="molecule type" value="mRNA"/>
</dbReference>
<dbReference type="PROSITE" id="PS50866">
    <property type="entry name" value="GOLD"/>
    <property type="match status" value="1"/>
</dbReference>
<evidence type="ECO:0000256" key="3">
    <source>
        <dbReference type="ARBA" id="ARBA00004619"/>
    </source>
</evidence>
<dbReference type="GeneTree" id="ENSGT00940000155468"/>
<dbReference type="GeneID" id="103180018"/>
<sequence>MAPASWMLASLLVGLVRVRASLGFSQSMDSDFTFSLAAAQKECFYQTMREGATLEIEYQVIAGAGLDVDFYLEAPNGNILQFEQRKANGVHSVETENGDYMFCFDNTFSSLSEKIIFFEIILDNMENENESSRSWEEVVWGGELHDMKLRDILQSVYNVKARLSRSSQIQGMLRAFEARDRNLQEGNYDCVNLWSAVNLTVMLIVSGLQVYMLRSLFRGDSRSRT</sequence>
<evidence type="ECO:0000259" key="12">
    <source>
        <dbReference type="PROSITE" id="PS50866"/>
    </source>
</evidence>
<dbReference type="SUPFAM" id="SSF101576">
    <property type="entry name" value="Supernatant protein factor (SPF), C-terminal domain"/>
    <property type="match status" value="1"/>
</dbReference>
<dbReference type="SMART" id="SM01190">
    <property type="entry name" value="EMP24_GP25L"/>
    <property type="match status" value="1"/>
</dbReference>
<reference evidence="15" key="2">
    <citation type="journal article" date="2007" name="PLoS Biol.">
        <title>Survey sequencing and comparative analysis of the elephant shark (Callorhinchus milii) genome.</title>
        <authorList>
            <person name="Venkatesh B."/>
            <person name="Kirkness E.F."/>
            <person name="Loh Y.H."/>
            <person name="Halpern A.L."/>
            <person name="Lee A.P."/>
            <person name="Johnson J."/>
            <person name="Dandona N."/>
            <person name="Viswanathan L.D."/>
            <person name="Tay A."/>
            <person name="Venter J.C."/>
            <person name="Strausberg R.L."/>
            <person name="Brenner S."/>
        </authorList>
    </citation>
    <scope>NUCLEOTIDE SEQUENCE [LARGE SCALE GENOMIC DNA]</scope>
</reference>
<dbReference type="CTD" id="50999"/>
<evidence type="ECO:0000256" key="7">
    <source>
        <dbReference type="ARBA" id="ARBA00022989"/>
    </source>
</evidence>
<evidence type="ECO:0000256" key="10">
    <source>
        <dbReference type="SAM" id="Phobius"/>
    </source>
</evidence>
<feature type="chain" id="PRO_5044739640" evidence="11">
    <location>
        <begin position="24"/>
        <end position="225"/>
    </location>
</feature>
<evidence type="ECO:0000256" key="8">
    <source>
        <dbReference type="ARBA" id="ARBA00023136"/>
    </source>
</evidence>
<comment type="subcellular location">
    <subcellularLocation>
        <location evidence="1">Endoplasmic reticulum membrane</location>
        <topology evidence="1">Single-pass type I membrane protein</topology>
    </subcellularLocation>
    <subcellularLocation>
        <location evidence="2">Endoplasmic reticulum-Golgi intermediate compartment membrane</location>
        <topology evidence="2">Single-pass type I membrane protein</topology>
    </subcellularLocation>
    <subcellularLocation>
        <location evidence="3">Golgi apparatus</location>
        <location evidence="3">cis-Golgi network membrane</location>
        <topology evidence="3">Single-pass type I membrane protein</topology>
    </subcellularLocation>
    <subcellularLocation>
        <location evidence="9">Membrane</location>
        <topology evidence="9">Single-pass type I membrane protein</topology>
    </subcellularLocation>
</comment>